<proteinExistence type="predicted"/>
<comment type="caution">
    <text evidence="1">The sequence shown here is derived from an EMBL/GenBank/DDBJ whole genome shotgun (WGS) entry which is preliminary data.</text>
</comment>
<dbReference type="Proteomes" id="UP000499080">
    <property type="component" value="Unassembled WGS sequence"/>
</dbReference>
<organism evidence="1 2">
    <name type="scientific">Araneus ventricosus</name>
    <name type="common">Orbweaver spider</name>
    <name type="synonym">Epeira ventricosa</name>
    <dbReference type="NCBI Taxonomy" id="182803"/>
    <lineage>
        <taxon>Eukaryota</taxon>
        <taxon>Metazoa</taxon>
        <taxon>Ecdysozoa</taxon>
        <taxon>Arthropoda</taxon>
        <taxon>Chelicerata</taxon>
        <taxon>Arachnida</taxon>
        <taxon>Araneae</taxon>
        <taxon>Araneomorphae</taxon>
        <taxon>Entelegynae</taxon>
        <taxon>Araneoidea</taxon>
        <taxon>Araneidae</taxon>
        <taxon>Araneus</taxon>
    </lineage>
</organism>
<dbReference type="EMBL" id="BGPR01000063">
    <property type="protein sequence ID" value="GBL89144.1"/>
    <property type="molecule type" value="Genomic_DNA"/>
</dbReference>
<accession>A0A4Y2BDD9</accession>
<dbReference type="OrthoDB" id="7696245at2759"/>
<gene>
    <name evidence="1" type="ORF">AVEN_255267_1</name>
</gene>
<sequence length="151" mass="17142">MGYHNGNIIEYASVYPVEIKGLIDGSNELSMHFKNNIKSYSSSLSFASNVCTDYTAYRCLRCLQDDMGIGTQVLRGEGHEASENATMYFSDDRFHISQHRGRYNTPKTNEIAMLFRSSRGIPPNNLDVCIYPRQRELSRISTINPNCDPMT</sequence>
<evidence type="ECO:0000313" key="2">
    <source>
        <dbReference type="Proteomes" id="UP000499080"/>
    </source>
</evidence>
<reference evidence="1 2" key="1">
    <citation type="journal article" date="2019" name="Sci. Rep.">
        <title>Orb-weaving spider Araneus ventricosus genome elucidates the spidroin gene catalogue.</title>
        <authorList>
            <person name="Kono N."/>
            <person name="Nakamura H."/>
            <person name="Ohtoshi R."/>
            <person name="Moran D.A.P."/>
            <person name="Shinohara A."/>
            <person name="Yoshida Y."/>
            <person name="Fujiwara M."/>
            <person name="Mori M."/>
            <person name="Tomita M."/>
            <person name="Arakawa K."/>
        </authorList>
    </citation>
    <scope>NUCLEOTIDE SEQUENCE [LARGE SCALE GENOMIC DNA]</scope>
</reference>
<evidence type="ECO:0000313" key="1">
    <source>
        <dbReference type="EMBL" id="GBL89144.1"/>
    </source>
</evidence>
<protein>
    <submittedName>
        <fullName evidence="1">Uncharacterized protein</fullName>
    </submittedName>
</protein>
<name>A0A4Y2BDD9_ARAVE</name>
<keyword evidence="2" id="KW-1185">Reference proteome</keyword>
<dbReference type="AlphaFoldDB" id="A0A4Y2BDD9"/>